<dbReference type="AlphaFoldDB" id="W9RTY3"/>
<name>W9RTY3_9ROSA</name>
<proteinExistence type="predicted"/>
<dbReference type="Proteomes" id="UP000030645">
    <property type="component" value="Unassembled WGS sequence"/>
</dbReference>
<dbReference type="EMBL" id="KE345641">
    <property type="protein sequence ID" value="EXC10451.1"/>
    <property type="molecule type" value="Genomic_DNA"/>
</dbReference>
<sequence length="244" mass="27586">MEYCQVGLIATKGIGHAIKCVCLVLDYKSELLQVVESRHQEAIANGSKLADLRLTGVVPSDYSDLLQYFAQKGLLRALTENFSVGVTIMANTSVVLPWSPQKNKARIQMTTNRLLRSHESSATLGVKQLRQMTSMGFVLSYLMALMSFEEEATRDMCPNTQVFVTRTEERVEYWEHLLGKKSGRQNEGFGYGMRPELSTSRGTSLPMTIAHQLQEAKKAIYHMHSQIVELENNFEHLKQTTQRP</sequence>
<reference evidence="2" key="1">
    <citation type="submission" date="2013-01" db="EMBL/GenBank/DDBJ databases">
        <title>Draft Genome Sequence of a Mulberry Tree, Morus notabilis C.K. Schneid.</title>
        <authorList>
            <person name="He N."/>
            <person name="Zhao S."/>
        </authorList>
    </citation>
    <scope>NUCLEOTIDE SEQUENCE</scope>
</reference>
<evidence type="ECO:0000313" key="1">
    <source>
        <dbReference type="EMBL" id="EXC10451.1"/>
    </source>
</evidence>
<keyword evidence="2" id="KW-1185">Reference proteome</keyword>
<evidence type="ECO:0000313" key="2">
    <source>
        <dbReference type="Proteomes" id="UP000030645"/>
    </source>
</evidence>
<protein>
    <submittedName>
        <fullName evidence="1">Uncharacterized protein</fullName>
    </submittedName>
</protein>
<accession>W9RTY3</accession>
<gene>
    <name evidence="1" type="ORF">L484_008617</name>
</gene>
<organism evidence="1 2">
    <name type="scientific">Morus notabilis</name>
    <dbReference type="NCBI Taxonomy" id="981085"/>
    <lineage>
        <taxon>Eukaryota</taxon>
        <taxon>Viridiplantae</taxon>
        <taxon>Streptophyta</taxon>
        <taxon>Embryophyta</taxon>
        <taxon>Tracheophyta</taxon>
        <taxon>Spermatophyta</taxon>
        <taxon>Magnoliopsida</taxon>
        <taxon>eudicotyledons</taxon>
        <taxon>Gunneridae</taxon>
        <taxon>Pentapetalae</taxon>
        <taxon>rosids</taxon>
        <taxon>fabids</taxon>
        <taxon>Rosales</taxon>
        <taxon>Moraceae</taxon>
        <taxon>Moreae</taxon>
        <taxon>Morus</taxon>
    </lineage>
</organism>